<name>A0A8H7BSY6_9FUNG</name>
<keyword evidence="4" id="KW-1185">Reference proteome</keyword>
<gene>
    <name evidence="3" type="ORF">EC973_002027</name>
</gene>
<evidence type="ECO:0000313" key="3">
    <source>
        <dbReference type="EMBL" id="KAF7723428.1"/>
    </source>
</evidence>
<proteinExistence type="predicted"/>
<dbReference type="AlphaFoldDB" id="A0A8H7BSY6"/>
<feature type="region of interest" description="Disordered" evidence="1">
    <location>
        <begin position="140"/>
        <end position="162"/>
    </location>
</feature>
<evidence type="ECO:0000313" key="4">
    <source>
        <dbReference type="Proteomes" id="UP000605846"/>
    </source>
</evidence>
<sequence>MKLLSTLLIASVSLLGAVSAEQYRAVLHFTSGIYLDKARLIVQMPGHKYQVYNVTFWDIRGSPNMELGRKKSYGTLEVNDLKLLDGASASADGEDDKKTLKITFKDQELDATFTGKSVAGNSAMEWMSYGFLDKINTPKAAKPTNTVNSTRNSDEVVFPKRG</sequence>
<comment type="caution">
    <text evidence="3">The sequence shown here is derived from an EMBL/GenBank/DDBJ whole genome shotgun (WGS) entry which is preliminary data.</text>
</comment>
<dbReference type="EMBL" id="JABAYA010000152">
    <property type="protein sequence ID" value="KAF7723428.1"/>
    <property type="molecule type" value="Genomic_DNA"/>
</dbReference>
<protein>
    <submittedName>
        <fullName evidence="3">Uncharacterized protein</fullName>
    </submittedName>
</protein>
<accession>A0A8H7BSY6</accession>
<feature type="chain" id="PRO_5034661564" evidence="2">
    <location>
        <begin position="21"/>
        <end position="162"/>
    </location>
</feature>
<organism evidence="3 4">
    <name type="scientific">Apophysomyces ossiformis</name>
    <dbReference type="NCBI Taxonomy" id="679940"/>
    <lineage>
        <taxon>Eukaryota</taxon>
        <taxon>Fungi</taxon>
        <taxon>Fungi incertae sedis</taxon>
        <taxon>Mucoromycota</taxon>
        <taxon>Mucoromycotina</taxon>
        <taxon>Mucoromycetes</taxon>
        <taxon>Mucorales</taxon>
        <taxon>Mucorineae</taxon>
        <taxon>Mucoraceae</taxon>
        <taxon>Apophysomyces</taxon>
    </lineage>
</organism>
<feature type="signal peptide" evidence="2">
    <location>
        <begin position="1"/>
        <end position="20"/>
    </location>
</feature>
<evidence type="ECO:0000256" key="2">
    <source>
        <dbReference type="SAM" id="SignalP"/>
    </source>
</evidence>
<reference evidence="3" key="1">
    <citation type="submission" date="2020-01" db="EMBL/GenBank/DDBJ databases">
        <title>Genome Sequencing of Three Apophysomyces-Like Fungal Strains Confirms a Novel Fungal Genus in the Mucoromycota with divergent Burkholderia-like Endosymbiotic Bacteria.</title>
        <authorList>
            <person name="Stajich J.E."/>
            <person name="Macias A.M."/>
            <person name="Carter-House D."/>
            <person name="Lovett B."/>
            <person name="Kasson L.R."/>
            <person name="Berry K."/>
            <person name="Grigoriev I."/>
            <person name="Chang Y."/>
            <person name="Spatafora J."/>
            <person name="Kasson M.T."/>
        </authorList>
    </citation>
    <scope>NUCLEOTIDE SEQUENCE</scope>
    <source>
        <strain evidence="3">NRRL A-21654</strain>
    </source>
</reference>
<feature type="compositionally biased region" description="Basic and acidic residues" evidence="1">
    <location>
        <begin position="152"/>
        <end position="162"/>
    </location>
</feature>
<keyword evidence="2" id="KW-0732">Signal</keyword>
<dbReference type="Proteomes" id="UP000605846">
    <property type="component" value="Unassembled WGS sequence"/>
</dbReference>
<evidence type="ECO:0000256" key="1">
    <source>
        <dbReference type="SAM" id="MobiDB-lite"/>
    </source>
</evidence>